<dbReference type="AlphaFoldDB" id="A0A2K3D6A3"/>
<dbReference type="OrthoDB" id="523829at2759"/>
<sequence length="710" mass="78317">MRGQAGYGHVMALMNEVRDCQRLARVMISAHHEQGPVSCGAYTSKDASGQDYPTGWYLMARHMGFTAWWKKWFTVARSVALGYNVLAVDSDVVVLDDWYWRAKQPPLSNYQLLSQAECPVCINGGFSYIQNANPAGPVAWMFYEAVHRAVRWTEDWSAVAAISPVSAPDHNRVGMVDDQTMLTDVLYNCMVGRPQFMALWYYVKDDPEALAKLQVASESAYRERNTPANNFSDWVFDVGPGLAGLVRESFWDVSGANGGVNLASVRLRSATLRMPHSGGDWPLPHGSYPFNRQLGPRTQAFRQAFKDLGVPLPPDPEDPATEAIARATKPENFTFLSLDAGEGWRLGGWAESTWGSLGRLGYWHNHLQPAPVRAMGHIHAGLWPGEAVQKQVVFQATGHFDWRVAARLGGSPSRAYFAAWPGTEAFANAQHDRTVELRRVVAYGPGVVTARLNKTQFLAAARGLAQVAVSLGAVAAWPAVPCDAEWALSDVGRNMSRPIRHSIPWLHLNTKFVVMPFGDSLDTLQCEWLGFATAECLMDNRRDGRDGGRAMTAMEFEHLARRRELELAGYVPQSTPYNRINELVHMGSPLRHLPTPNNTLRLGSVASAAGAAPSSSADSASGIGSSTSSTSGPSAPQLVAVAMLELRQLNAEMLMMNQQPHEPVPVFWLDRLVGEVTGMQGRAAAAYDTWRQRCRALRYEELGEYERSLF</sequence>
<dbReference type="ExpressionAtlas" id="A0A2K3D6A3">
    <property type="expression patterns" value="baseline"/>
</dbReference>
<organism evidence="2 3">
    <name type="scientific">Chlamydomonas reinhardtii</name>
    <name type="common">Chlamydomonas smithii</name>
    <dbReference type="NCBI Taxonomy" id="3055"/>
    <lineage>
        <taxon>Eukaryota</taxon>
        <taxon>Viridiplantae</taxon>
        <taxon>Chlorophyta</taxon>
        <taxon>core chlorophytes</taxon>
        <taxon>Chlorophyceae</taxon>
        <taxon>CS clade</taxon>
        <taxon>Chlamydomonadales</taxon>
        <taxon>Chlamydomonadaceae</taxon>
        <taxon>Chlamydomonas</taxon>
    </lineage>
</organism>
<dbReference type="PaxDb" id="3055-EDP03055"/>
<dbReference type="GeneID" id="5719638"/>
<protein>
    <recommendedName>
        <fullName evidence="4">Nucleotide-diphospho-sugar transferase domain-containing protein</fullName>
    </recommendedName>
</protein>
<evidence type="ECO:0000256" key="1">
    <source>
        <dbReference type="SAM" id="MobiDB-lite"/>
    </source>
</evidence>
<dbReference type="KEGG" id="cre:CHLRE_12g549200v5"/>
<evidence type="ECO:0000313" key="2">
    <source>
        <dbReference type="EMBL" id="PNW76059.1"/>
    </source>
</evidence>
<dbReference type="InParanoid" id="A0A2K3D6A3"/>
<evidence type="ECO:0008006" key="4">
    <source>
        <dbReference type="Google" id="ProtNLM"/>
    </source>
</evidence>
<keyword evidence="3" id="KW-1185">Reference proteome</keyword>
<dbReference type="EMBL" id="CM008973">
    <property type="protein sequence ID" value="PNW76059.1"/>
    <property type="molecule type" value="Genomic_DNA"/>
</dbReference>
<evidence type="ECO:0000313" key="3">
    <source>
        <dbReference type="Proteomes" id="UP000006906"/>
    </source>
</evidence>
<gene>
    <name evidence="2" type="ORF">CHLRE_12g549200v5</name>
</gene>
<accession>A0A2K3D6A3</accession>
<proteinExistence type="predicted"/>
<dbReference type="RefSeq" id="XP_001694119.2">
    <property type="nucleotide sequence ID" value="XM_001694067.2"/>
</dbReference>
<dbReference type="Proteomes" id="UP000006906">
    <property type="component" value="Chromosome 12"/>
</dbReference>
<reference evidence="2 3" key="1">
    <citation type="journal article" date="2007" name="Science">
        <title>The Chlamydomonas genome reveals the evolution of key animal and plant functions.</title>
        <authorList>
            <person name="Merchant S.S."/>
            <person name="Prochnik S.E."/>
            <person name="Vallon O."/>
            <person name="Harris E.H."/>
            <person name="Karpowicz S.J."/>
            <person name="Witman G.B."/>
            <person name="Terry A."/>
            <person name="Salamov A."/>
            <person name="Fritz-Laylin L.K."/>
            <person name="Marechal-Drouard L."/>
            <person name="Marshall W.F."/>
            <person name="Qu L.H."/>
            <person name="Nelson D.R."/>
            <person name="Sanderfoot A.A."/>
            <person name="Spalding M.H."/>
            <person name="Kapitonov V.V."/>
            <person name="Ren Q."/>
            <person name="Ferris P."/>
            <person name="Lindquist E."/>
            <person name="Shapiro H."/>
            <person name="Lucas S.M."/>
            <person name="Grimwood J."/>
            <person name="Schmutz J."/>
            <person name="Cardol P."/>
            <person name="Cerutti H."/>
            <person name="Chanfreau G."/>
            <person name="Chen C.L."/>
            <person name="Cognat V."/>
            <person name="Croft M.T."/>
            <person name="Dent R."/>
            <person name="Dutcher S."/>
            <person name="Fernandez E."/>
            <person name="Fukuzawa H."/>
            <person name="Gonzalez-Ballester D."/>
            <person name="Gonzalez-Halphen D."/>
            <person name="Hallmann A."/>
            <person name="Hanikenne M."/>
            <person name="Hippler M."/>
            <person name="Inwood W."/>
            <person name="Jabbari K."/>
            <person name="Kalanon M."/>
            <person name="Kuras R."/>
            <person name="Lefebvre P.A."/>
            <person name="Lemaire S.D."/>
            <person name="Lobanov A.V."/>
            <person name="Lohr M."/>
            <person name="Manuell A."/>
            <person name="Meier I."/>
            <person name="Mets L."/>
            <person name="Mittag M."/>
            <person name="Mittelmeier T."/>
            <person name="Moroney J.V."/>
            <person name="Moseley J."/>
            <person name="Napoli C."/>
            <person name="Nedelcu A.M."/>
            <person name="Niyogi K."/>
            <person name="Novoselov S.V."/>
            <person name="Paulsen I.T."/>
            <person name="Pazour G."/>
            <person name="Purton S."/>
            <person name="Ral J.P."/>
            <person name="Riano-Pachon D.M."/>
            <person name="Riekhof W."/>
            <person name="Rymarquis L."/>
            <person name="Schroda M."/>
            <person name="Stern D."/>
            <person name="Umen J."/>
            <person name="Willows R."/>
            <person name="Wilson N."/>
            <person name="Zimmer S.L."/>
            <person name="Allmer J."/>
            <person name="Balk J."/>
            <person name="Bisova K."/>
            <person name="Chen C.J."/>
            <person name="Elias M."/>
            <person name="Gendler K."/>
            <person name="Hauser C."/>
            <person name="Lamb M.R."/>
            <person name="Ledford H."/>
            <person name="Long J.C."/>
            <person name="Minagawa J."/>
            <person name="Page M.D."/>
            <person name="Pan J."/>
            <person name="Pootakham W."/>
            <person name="Roje S."/>
            <person name="Rose A."/>
            <person name="Stahlberg E."/>
            <person name="Terauchi A.M."/>
            <person name="Yang P."/>
            <person name="Ball S."/>
            <person name="Bowler C."/>
            <person name="Dieckmann C.L."/>
            <person name="Gladyshev V.N."/>
            <person name="Green P."/>
            <person name="Jorgensen R."/>
            <person name="Mayfield S."/>
            <person name="Mueller-Roeber B."/>
            <person name="Rajamani S."/>
            <person name="Sayre R.T."/>
            <person name="Brokstein P."/>
            <person name="Dubchak I."/>
            <person name="Goodstein D."/>
            <person name="Hornick L."/>
            <person name="Huang Y.W."/>
            <person name="Jhaveri J."/>
            <person name="Luo Y."/>
            <person name="Martinez D."/>
            <person name="Ngau W.C."/>
            <person name="Otillar B."/>
            <person name="Poliakov A."/>
            <person name="Porter A."/>
            <person name="Szajkowski L."/>
            <person name="Werner G."/>
            <person name="Zhou K."/>
            <person name="Grigoriev I.V."/>
            <person name="Rokhsar D.S."/>
            <person name="Grossman A.R."/>
        </authorList>
    </citation>
    <scope>NUCLEOTIDE SEQUENCE [LARGE SCALE GENOMIC DNA]</scope>
    <source>
        <strain evidence="3">CC-503</strain>
    </source>
</reference>
<dbReference type="Gramene" id="PNW76059">
    <property type="protein sequence ID" value="PNW76059"/>
    <property type="gene ID" value="CHLRE_12g549200v5"/>
</dbReference>
<feature type="region of interest" description="Disordered" evidence="1">
    <location>
        <begin position="611"/>
        <end position="634"/>
    </location>
</feature>
<name>A0A2K3D6A3_CHLRE</name>